<evidence type="ECO:0000256" key="3">
    <source>
        <dbReference type="ARBA" id="ARBA00022692"/>
    </source>
</evidence>
<feature type="transmembrane region" description="Helical" evidence="6">
    <location>
        <begin position="197"/>
        <end position="218"/>
    </location>
</feature>
<feature type="transmembrane region" description="Helical" evidence="6">
    <location>
        <begin position="291"/>
        <end position="309"/>
    </location>
</feature>
<keyword evidence="4 6" id="KW-1133">Transmembrane helix</keyword>
<dbReference type="Gene3D" id="1.10.3730.20">
    <property type="match status" value="1"/>
</dbReference>
<evidence type="ECO:0000313" key="9">
    <source>
        <dbReference type="Proteomes" id="UP000430120"/>
    </source>
</evidence>
<protein>
    <submittedName>
        <fullName evidence="8">DMT family transporter</fullName>
    </submittedName>
</protein>
<dbReference type="GO" id="GO:0016020">
    <property type="term" value="C:membrane"/>
    <property type="evidence" value="ECO:0007669"/>
    <property type="project" value="UniProtKB-SubCell"/>
</dbReference>
<dbReference type="Proteomes" id="UP000430120">
    <property type="component" value="Unassembled WGS sequence"/>
</dbReference>
<evidence type="ECO:0000256" key="1">
    <source>
        <dbReference type="ARBA" id="ARBA00004141"/>
    </source>
</evidence>
<keyword evidence="9" id="KW-1185">Reference proteome</keyword>
<dbReference type="InterPro" id="IPR037185">
    <property type="entry name" value="EmrE-like"/>
</dbReference>
<evidence type="ECO:0000313" key="8">
    <source>
        <dbReference type="EMBL" id="KAB0577093.1"/>
    </source>
</evidence>
<proteinExistence type="inferred from homology"/>
<comment type="caution">
    <text evidence="8">The sequence shown here is derived from an EMBL/GenBank/DDBJ whole genome shotgun (WGS) entry which is preliminary data.</text>
</comment>
<dbReference type="EMBL" id="VZPB01000050">
    <property type="protein sequence ID" value="KAB0577093.1"/>
    <property type="molecule type" value="Genomic_DNA"/>
</dbReference>
<dbReference type="Pfam" id="PF00892">
    <property type="entry name" value="EamA"/>
    <property type="match status" value="2"/>
</dbReference>
<dbReference type="RefSeq" id="WP_151125268.1">
    <property type="nucleotide sequence ID" value="NZ_CP088082.1"/>
</dbReference>
<keyword evidence="5 6" id="KW-0472">Membrane</keyword>
<feature type="transmembrane region" description="Helical" evidence="6">
    <location>
        <begin position="111"/>
        <end position="131"/>
    </location>
</feature>
<feature type="domain" description="EamA" evidence="7">
    <location>
        <begin position="168"/>
        <end position="307"/>
    </location>
</feature>
<feature type="transmembrane region" description="Helical" evidence="6">
    <location>
        <begin position="162"/>
        <end position="185"/>
    </location>
</feature>
<evidence type="ECO:0000256" key="6">
    <source>
        <dbReference type="SAM" id="Phobius"/>
    </source>
</evidence>
<dbReference type="PANTHER" id="PTHR32322">
    <property type="entry name" value="INNER MEMBRANE TRANSPORTER"/>
    <property type="match status" value="1"/>
</dbReference>
<organism evidence="8 9">
    <name type="scientific">Ideonella dechloratans</name>
    <dbReference type="NCBI Taxonomy" id="36863"/>
    <lineage>
        <taxon>Bacteria</taxon>
        <taxon>Pseudomonadati</taxon>
        <taxon>Pseudomonadota</taxon>
        <taxon>Betaproteobacteria</taxon>
        <taxon>Burkholderiales</taxon>
        <taxon>Sphaerotilaceae</taxon>
        <taxon>Ideonella</taxon>
    </lineage>
</organism>
<dbReference type="AlphaFoldDB" id="A0A643FAX5"/>
<gene>
    <name evidence="8" type="ORF">F7Q92_16895</name>
</gene>
<accession>A0A643FAX5</accession>
<dbReference type="OrthoDB" id="5186724at2"/>
<evidence type="ECO:0000256" key="4">
    <source>
        <dbReference type="ARBA" id="ARBA00022989"/>
    </source>
</evidence>
<feature type="transmembrane region" description="Helical" evidence="6">
    <location>
        <begin position="138"/>
        <end position="156"/>
    </location>
</feature>
<feature type="domain" description="EamA" evidence="7">
    <location>
        <begin position="20"/>
        <end position="153"/>
    </location>
</feature>
<feature type="transmembrane region" description="Helical" evidence="6">
    <location>
        <begin position="50"/>
        <end position="69"/>
    </location>
</feature>
<evidence type="ECO:0000256" key="2">
    <source>
        <dbReference type="ARBA" id="ARBA00007362"/>
    </source>
</evidence>
<evidence type="ECO:0000259" key="7">
    <source>
        <dbReference type="Pfam" id="PF00892"/>
    </source>
</evidence>
<evidence type="ECO:0000256" key="5">
    <source>
        <dbReference type="ARBA" id="ARBA00023136"/>
    </source>
</evidence>
<feature type="transmembrane region" description="Helical" evidence="6">
    <location>
        <begin position="265"/>
        <end position="285"/>
    </location>
</feature>
<keyword evidence="3 6" id="KW-0812">Transmembrane</keyword>
<name>A0A643FAX5_IDEDE</name>
<comment type="subcellular location">
    <subcellularLocation>
        <location evidence="1">Membrane</location>
        <topology evidence="1">Multi-pass membrane protein</topology>
    </subcellularLocation>
</comment>
<reference evidence="8 9" key="1">
    <citation type="submission" date="2019-09" db="EMBL/GenBank/DDBJ databases">
        <title>Draft genome sequences of 48 bacterial type strains from the CCUG.</title>
        <authorList>
            <person name="Tunovic T."/>
            <person name="Pineiro-Iglesias B."/>
            <person name="Unosson C."/>
            <person name="Inganas E."/>
            <person name="Ohlen M."/>
            <person name="Cardew S."/>
            <person name="Jensie-Markopoulos S."/>
            <person name="Salva-Serra F."/>
            <person name="Jaen-Luchoro D."/>
            <person name="Karlsson R."/>
            <person name="Svensson-Stadler L."/>
            <person name="Chun J."/>
            <person name="Moore E."/>
        </authorList>
    </citation>
    <scope>NUCLEOTIDE SEQUENCE [LARGE SCALE GENOMIC DNA]</scope>
    <source>
        <strain evidence="8 9">CCUG 30977</strain>
    </source>
</reference>
<dbReference type="PANTHER" id="PTHR32322:SF2">
    <property type="entry name" value="EAMA DOMAIN-CONTAINING PROTEIN"/>
    <property type="match status" value="1"/>
</dbReference>
<sequence>MKSSAAVALTGTSSAWRVHLKLLGMAALWGASWPAGRVLAQALPPMTAASWRFGMALVMLAAWLHWRGGLGRLGALSARQWLGLAVAGTFGVFGYALFFMLGLAHVPAGRAALVVTTNPVVTTLLAAWWFGERLNRRIAAGMAIATAGALVVIAHGRPWTLLAGGIGLGELLLLGCVATWVGYTLIGKRLLTGIDPLTTTAVTAGIGLVLLLSSALLFEGPQALAAPMHAMASVWVAMAFLAAGATVLAYAWYFEGVSALGAGAASAYITLVPIFGVLFAALLLGERIDTQMALGGCLAVGGLGVMNLARRPSA</sequence>
<feature type="transmembrane region" description="Helical" evidence="6">
    <location>
        <begin position="81"/>
        <end position="105"/>
    </location>
</feature>
<dbReference type="InterPro" id="IPR050638">
    <property type="entry name" value="AA-Vitamin_Transporters"/>
</dbReference>
<comment type="similarity">
    <text evidence="2">Belongs to the EamA transporter family.</text>
</comment>
<feature type="transmembrane region" description="Helical" evidence="6">
    <location>
        <begin position="230"/>
        <end position="253"/>
    </location>
</feature>
<dbReference type="SUPFAM" id="SSF103481">
    <property type="entry name" value="Multidrug resistance efflux transporter EmrE"/>
    <property type="match status" value="2"/>
</dbReference>
<dbReference type="InterPro" id="IPR000620">
    <property type="entry name" value="EamA_dom"/>
</dbReference>